<dbReference type="Proteomes" id="UP000283634">
    <property type="component" value="Unassembled WGS sequence"/>
</dbReference>
<dbReference type="InterPro" id="IPR007557">
    <property type="entry name" value="PSP1_C"/>
</dbReference>
<evidence type="ECO:0000256" key="1">
    <source>
        <dbReference type="SAM" id="MobiDB-lite"/>
    </source>
</evidence>
<dbReference type="AlphaFoldDB" id="A0A3R7NIU7"/>
<dbReference type="OrthoDB" id="271183at2759"/>
<comment type="caution">
    <text evidence="3">The sequence shown here is derived from an EMBL/GenBank/DDBJ whole genome shotgun (WGS) entry which is preliminary data.</text>
</comment>
<dbReference type="PANTHER" id="PTHR43830">
    <property type="entry name" value="PROTEIN PSP1"/>
    <property type="match status" value="1"/>
</dbReference>
<gene>
    <name evidence="3" type="ORF">TraAM80_05953</name>
</gene>
<organism evidence="3 4">
    <name type="scientific">Trypanosoma rangeli</name>
    <dbReference type="NCBI Taxonomy" id="5698"/>
    <lineage>
        <taxon>Eukaryota</taxon>
        <taxon>Discoba</taxon>
        <taxon>Euglenozoa</taxon>
        <taxon>Kinetoplastea</taxon>
        <taxon>Metakinetoplastina</taxon>
        <taxon>Trypanosomatida</taxon>
        <taxon>Trypanosomatidae</taxon>
        <taxon>Trypanosoma</taxon>
        <taxon>Herpetosoma</taxon>
    </lineage>
</organism>
<dbReference type="GeneID" id="40329886"/>
<dbReference type="RefSeq" id="XP_029237401.1">
    <property type="nucleotide sequence ID" value="XM_029382812.1"/>
</dbReference>
<feature type="domain" description="PSP1 C-terminal" evidence="2">
    <location>
        <begin position="131"/>
        <end position="218"/>
    </location>
</feature>
<dbReference type="PROSITE" id="PS51411">
    <property type="entry name" value="PSP1_C"/>
    <property type="match status" value="1"/>
</dbReference>
<dbReference type="EMBL" id="MKGL01000203">
    <property type="protein sequence ID" value="RNF03247.1"/>
    <property type="molecule type" value="Genomic_DNA"/>
</dbReference>
<dbReference type="PANTHER" id="PTHR43830:SF4">
    <property type="entry name" value="PSP1 C-TERMINAL DOMAIN-CONTAINING PROTEIN"/>
    <property type="match status" value="1"/>
</dbReference>
<accession>A0A3R7NIU7</accession>
<name>A0A3R7NIU7_TRYRA</name>
<sequence>MSPATLVSSSCKALGADRVRWYRHNPYGPYVSEPVSAVTCAPAMFTAALDPPSLAEISLKAKATDASPTENTKETVGCTGLLGFKYGVKRFHAPFGVQVGDALVTEGDRGEDLGFVKLVEPFSGKPSRDGVRVLRAATPEDLECHNALAEKEKMALSTMCMLAWKVRCPAYIKDVMYQFDGRKITVIIARKSGSFVDFRRLQRAAFEVFCCRVWCAYLDEIVVPQANDDTSGTPPPSRQSAIHRRGNSCSGRMLQEAREAHAHA</sequence>
<evidence type="ECO:0000313" key="4">
    <source>
        <dbReference type="Proteomes" id="UP000283634"/>
    </source>
</evidence>
<dbReference type="Pfam" id="PF04468">
    <property type="entry name" value="PSP1"/>
    <property type="match status" value="1"/>
</dbReference>
<dbReference type="InterPro" id="IPR047767">
    <property type="entry name" value="PSP1-like"/>
</dbReference>
<evidence type="ECO:0000313" key="3">
    <source>
        <dbReference type="EMBL" id="RNF03247.1"/>
    </source>
</evidence>
<protein>
    <recommendedName>
        <fullName evidence="2">PSP1 C-terminal domain-containing protein</fullName>
    </recommendedName>
</protein>
<keyword evidence="4" id="KW-1185">Reference proteome</keyword>
<dbReference type="OMA" id="AFDVFRC"/>
<feature type="region of interest" description="Disordered" evidence="1">
    <location>
        <begin position="226"/>
        <end position="247"/>
    </location>
</feature>
<proteinExistence type="predicted"/>
<dbReference type="GO" id="GO:0005737">
    <property type="term" value="C:cytoplasm"/>
    <property type="evidence" value="ECO:0007669"/>
    <property type="project" value="TreeGrafter"/>
</dbReference>
<evidence type="ECO:0000259" key="2">
    <source>
        <dbReference type="PROSITE" id="PS51411"/>
    </source>
</evidence>
<reference evidence="3 4" key="1">
    <citation type="journal article" date="2018" name="BMC Genomics">
        <title>Genomic comparison of Trypanosoma conorhini and Trypanosoma rangeli to Trypanosoma cruzi strains of high and low virulence.</title>
        <authorList>
            <person name="Bradwell K.R."/>
            <person name="Koparde V.N."/>
            <person name="Matveyev A.V."/>
            <person name="Serrano M.G."/>
            <person name="Alves J.M."/>
            <person name="Parikh H."/>
            <person name="Huang B."/>
            <person name="Lee V."/>
            <person name="Espinosa-Alvarez O."/>
            <person name="Ortiz P.A."/>
            <person name="Costa-Martins A.G."/>
            <person name="Teixeira M.M."/>
            <person name="Buck G.A."/>
        </authorList>
    </citation>
    <scope>NUCLEOTIDE SEQUENCE [LARGE SCALE GENOMIC DNA]</scope>
    <source>
        <strain evidence="3 4">AM80</strain>
    </source>
</reference>